<feature type="domain" description="HTH luxR-type" evidence="1">
    <location>
        <begin position="311"/>
        <end position="368"/>
    </location>
</feature>
<gene>
    <name evidence="2" type="ORF">ACFFJ2_02000</name>
</gene>
<name>A0ABV6D3F9_9HYPH</name>
<organism evidence="2 3">
    <name type="scientific">Chelativorans intermedius</name>
    <dbReference type="NCBI Taxonomy" id="515947"/>
    <lineage>
        <taxon>Bacteria</taxon>
        <taxon>Pseudomonadati</taxon>
        <taxon>Pseudomonadota</taxon>
        <taxon>Alphaproteobacteria</taxon>
        <taxon>Hyphomicrobiales</taxon>
        <taxon>Phyllobacteriaceae</taxon>
        <taxon>Chelativorans</taxon>
    </lineage>
</organism>
<keyword evidence="3" id="KW-1185">Reference proteome</keyword>
<dbReference type="RefSeq" id="WP_261519986.1">
    <property type="nucleotide sequence ID" value="NZ_JAODNW010000008.1"/>
</dbReference>
<dbReference type="InterPro" id="IPR036388">
    <property type="entry name" value="WH-like_DNA-bd_sf"/>
</dbReference>
<dbReference type="SUPFAM" id="SSF46894">
    <property type="entry name" value="C-terminal effector domain of the bipartite response regulators"/>
    <property type="match status" value="1"/>
</dbReference>
<dbReference type="Proteomes" id="UP001589755">
    <property type="component" value="Unassembled WGS sequence"/>
</dbReference>
<dbReference type="InterPro" id="IPR016032">
    <property type="entry name" value="Sig_transdc_resp-reg_C-effctor"/>
</dbReference>
<dbReference type="EMBL" id="JBHLXD010000002">
    <property type="protein sequence ID" value="MFC0207169.1"/>
    <property type="molecule type" value="Genomic_DNA"/>
</dbReference>
<accession>A0ABV6D3F9</accession>
<sequence>MELGWRNDPAAFPAPLASALDQLYCAAFEPALWHDGLERFCKALGACAAVTFPRIVPEHTLFLPYTEEMGEFLQAFVKEEWHKRDLRAERGWPLVDAGCPVLLEQDIITPEDHRREALYQDFSLRYGLLWWAGITFESLERQYALALYRRDDEEPFCEDDRRLFLRLRSSLSRALTMAEQVATLAGRGGLEALESLDRGGILVDARGRVIALNRRAERLLGDVISVVHGRLAARNPEDDRALQILIGQTLLHGPREEGGVILRRMLRRPVCVDALPVPADAGPPFLFGRALLVFIDLEGRPVPRDHVLMHLFRLTRSETALCVELASGRTLAKAAERLRITAGTARQRLKDIFHKTGTHRQSELVALLSRLPGSDRNGADF</sequence>
<comment type="caution">
    <text evidence="2">The sequence shown here is derived from an EMBL/GenBank/DDBJ whole genome shotgun (WGS) entry which is preliminary data.</text>
</comment>
<reference evidence="2 3" key="1">
    <citation type="submission" date="2024-09" db="EMBL/GenBank/DDBJ databases">
        <authorList>
            <person name="Sun Q."/>
            <person name="Mori K."/>
        </authorList>
    </citation>
    <scope>NUCLEOTIDE SEQUENCE [LARGE SCALE GENOMIC DNA]</scope>
    <source>
        <strain evidence="2 3">CCM 8543</strain>
    </source>
</reference>
<dbReference type="Gene3D" id="1.10.10.10">
    <property type="entry name" value="Winged helix-like DNA-binding domain superfamily/Winged helix DNA-binding domain"/>
    <property type="match status" value="1"/>
</dbReference>
<evidence type="ECO:0000313" key="2">
    <source>
        <dbReference type="EMBL" id="MFC0207169.1"/>
    </source>
</evidence>
<evidence type="ECO:0000313" key="3">
    <source>
        <dbReference type="Proteomes" id="UP001589755"/>
    </source>
</evidence>
<protein>
    <submittedName>
        <fullName evidence="2">PAS domain-containing protein</fullName>
    </submittedName>
</protein>
<evidence type="ECO:0000259" key="1">
    <source>
        <dbReference type="SMART" id="SM00421"/>
    </source>
</evidence>
<proteinExistence type="predicted"/>
<dbReference type="SMART" id="SM00421">
    <property type="entry name" value="HTH_LUXR"/>
    <property type="match status" value="1"/>
</dbReference>
<dbReference type="InterPro" id="IPR000792">
    <property type="entry name" value="Tscrpt_reg_LuxR_C"/>
</dbReference>